<name>A0A1V6YKJ2_PENNA</name>
<accession>A0A1V6YKJ2</accession>
<dbReference type="EMBL" id="MOOB01000018">
    <property type="protein sequence ID" value="OQE87887.1"/>
    <property type="molecule type" value="Genomic_DNA"/>
</dbReference>
<dbReference type="Proteomes" id="UP000191691">
    <property type="component" value="Unassembled WGS sequence"/>
</dbReference>
<evidence type="ECO:0000313" key="1">
    <source>
        <dbReference type="EMBL" id="CAG7980517.1"/>
    </source>
</evidence>
<dbReference type="OrthoDB" id="4442598at2759"/>
<comment type="caution">
    <text evidence="2">The sequence shown here is derived from an EMBL/GenBank/DDBJ whole genome shotgun (WGS) entry which is preliminary data.</text>
</comment>
<keyword evidence="3" id="KW-1185">Reference proteome</keyword>
<gene>
    <name evidence="2" type="ORF">PENNAL_c0018G10476</name>
    <name evidence="1" type="ORF">PNAL_LOCUS1306</name>
</gene>
<reference evidence="1" key="3">
    <citation type="submission" date="2021-07" db="EMBL/GenBank/DDBJ databases">
        <authorList>
            <person name="Branca A.L. A."/>
        </authorList>
    </citation>
    <scope>NUCLEOTIDE SEQUENCE</scope>
</reference>
<organism evidence="2 3">
    <name type="scientific">Penicillium nalgiovense</name>
    <dbReference type="NCBI Taxonomy" id="60175"/>
    <lineage>
        <taxon>Eukaryota</taxon>
        <taxon>Fungi</taxon>
        <taxon>Dikarya</taxon>
        <taxon>Ascomycota</taxon>
        <taxon>Pezizomycotina</taxon>
        <taxon>Eurotiomycetes</taxon>
        <taxon>Eurotiomycetidae</taxon>
        <taxon>Eurotiales</taxon>
        <taxon>Aspergillaceae</taxon>
        <taxon>Penicillium</taxon>
    </lineage>
</organism>
<sequence length="694" mass="78436">MRPHTVFHAALDLLAKTPDLGTVLIGPLSSPHLLLEISFNPVNMGWPPTRLLLLLQPRRQLNTGNVLSQQLVRSLYPATIKRPRDPSPSELLRFALTDSTEPIHDSNTNEVLSGYLHGQFVGEWKFNTPPPPLWTSLKGLTSPNRELLWDPNSEMADASSLRSLIERYVNDRSGAEILQSRNCSQLCDVLRRCQRNNTLAETLTVIRDLFARLNRLQLPIHPRMYAIALYFASYALSPSDLRHFLDSHHHMGIRALNLRTSLQIIRFCSEALDCKTFENPYYDPNPILAEITGEGELVAQNHKLHDTLFWTQSTDQIGDRFNYENEAQYYICLLARLGSDEVLRRCWSHFLKNIQPKNYQSCIAAYEVVLALVRNVQSEIAVKWLEDISQHCGDNLPFIAKFSNVRFLLNDPIVGEALPDLVRGEDYLELLEVCLEDMDRRTGVQWSPESQRHFSTALDPSESIWEAFDDQLLPKVDNKSVDSDHGGQLYAELLVHGCSKSPAALGRVADLLNDHGGQPQTVVPHFDCNLARPDKLRSKFESLELRWVPEHSPIEFSNSQIPALRDLSEPMTPSTLGLIRARFIIHGVPQMGIDNLHMVQLGCMDMRYGPDEPWQPSGYIVVWDRHYGELLGLYVGQNNGVIDCGPAPSDGPLGALMQLELPGNRNEPIFGRLHARNCLGPYYLDVDPSADLEC</sequence>
<dbReference type="OMA" id="EDISQHC"/>
<reference evidence="3" key="2">
    <citation type="journal article" date="2017" name="Nat. Microbiol.">
        <title>Global analysis of biosynthetic gene clusters reveals vast potential of secondary metabolite production in Penicillium species.</title>
        <authorList>
            <person name="Nielsen J.C."/>
            <person name="Grijseels S."/>
            <person name="Prigent S."/>
            <person name="Ji B."/>
            <person name="Dainat J."/>
            <person name="Nielsen K.F."/>
            <person name="Frisvad J.C."/>
            <person name="Workman M."/>
            <person name="Nielsen J."/>
        </authorList>
    </citation>
    <scope>NUCLEOTIDE SEQUENCE [LARGE SCALE GENOMIC DNA]</scope>
    <source>
        <strain evidence="3">IBT 13039</strain>
    </source>
</reference>
<dbReference type="Proteomes" id="UP001153461">
    <property type="component" value="Unassembled WGS sequence"/>
</dbReference>
<dbReference type="STRING" id="60175.A0A1V6YKJ2"/>
<dbReference type="EMBL" id="CAJVNV010000034">
    <property type="protein sequence ID" value="CAG7980517.1"/>
    <property type="molecule type" value="Genomic_DNA"/>
</dbReference>
<evidence type="ECO:0000313" key="3">
    <source>
        <dbReference type="Proteomes" id="UP000191691"/>
    </source>
</evidence>
<protein>
    <submittedName>
        <fullName evidence="2">Uncharacterized protein</fullName>
    </submittedName>
</protein>
<proteinExistence type="predicted"/>
<dbReference type="AlphaFoldDB" id="A0A1V6YKJ2"/>
<reference evidence="2" key="1">
    <citation type="submission" date="2016-10" db="EMBL/GenBank/DDBJ databases">
        <title>Uncovering the secondary metabolism of Penicillium species provides insights into the evolution of 6-MSA pathways.</title>
        <authorList>
            <person name="Nielsen J.C."/>
            <person name="Nielsen J."/>
        </authorList>
    </citation>
    <scope>NUCLEOTIDE SEQUENCE [LARGE SCALE GENOMIC DNA]</scope>
    <source>
        <strain evidence="2">IBT 13039</strain>
    </source>
</reference>
<evidence type="ECO:0000313" key="2">
    <source>
        <dbReference type="EMBL" id="OQE87887.1"/>
    </source>
</evidence>